<reference evidence="3" key="1">
    <citation type="submission" date="2025-08" db="UniProtKB">
        <authorList>
            <consortium name="RefSeq"/>
        </authorList>
    </citation>
    <scope>IDENTIFICATION</scope>
</reference>
<dbReference type="GO" id="GO:0071897">
    <property type="term" value="P:DNA biosynthetic process"/>
    <property type="evidence" value="ECO:0007669"/>
    <property type="project" value="UniProtKB-ARBA"/>
</dbReference>
<dbReference type="SUPFAM" id="SSF56672">
    <property type="entry name" value="DNA/RNA polymerases"/>
    <property type="match status" value="1"/>
</dbReference>
<dbReference type="Gene3D" id="1.10.340.70">
    <property type="match status" value="1"/>
</dbReference>
<evidence type="ECO:0000313" key="3">
    <source>
        <dbReference type="RefSeq" id="XP_003742908.1"/>
    </source>
</evidence>
<feature type="domain" description="Integrase zinc-binding" evidence="1">
    <location>
        <begin position="577"/>
        <end position="623"/>
    </location>
</feature>
<accession>A0AAJ6QSV8</accession>
<evidence type="ECO:0000313" key="2">
    <source>
        <dbReference type="Proteomes" id="UP000694867"/>
    </source>
</evidence>
<proteinExistence type="predicted"/>
<evidence type="ECO:0000259" key="1">
    <source>
        <dbReference type="Pfam" id="PF17921"/>
    </source>
</evidence>
<dbReference type="InterPro" id="IPR041588">
    <property type="entry name" value="Integrase_H2C2"/>
</dbReference>
<dbReference type="GO" id="GO:0003676">
    <property type="term" value="F:nucleic acid binding"/>
    <property type="evidence" value="ECO:0007669"/>
    <property type="project" value="InterPro"/>
</dbReference>
<dbReference type="InterPro" id="IPR043502">
    <property type="entry name" value="DNA/RNA_pol_sf"/>
</dbReference>
<dbReference type="Gene3D" id="3.30.420.10">
    <property type="entry name" value="Ribonuclease H-like superfamily/Ribonuclease H"/>
    <property type="match status" value="1"/>
</dbReference>
<keyword evidence="2" id="KW-1185">Reference proteome</keyword>
<dbReference type="Pfam" id="PF05380">
    <property type="entry name" value="Peptidase_A17"/>
    <property type="match status" value="1"/>
</dbReference>
<dbReference type="InterPro" id="IPR008042">
    <property type="entry name" value="Retrotrans_Pao"/>
</dbReference>
<dbReference type="RefSeq" id="XP_003742908.1">
    <property type="nucleotide sequence ID" value="XM_003742860.1"/>
</dbReference>
<protein>
    <submittedName>
        <fullName evidence="3">Uncharacterized protein LOC100898176</fullName>
    </submittedName>
</protein>
<dbReference type="Proteomes" id="UP000694867">
    <property type="component" value="Unplaced"/>
</dbReference>
<gene>
    <name evidence="3" type="primary">LOC100898176</name>
</gene>
<dbReference type="KEGG" id="goe:100898176"/>
<dbReference type="InterPro" id="IPR036397">
    <property type="entry name" value="RNaseH_sf"/>
</dbReference>
<sequence>MPKLGENRAEDDGDLEIQFRKFVEADAYQLEQEKSQSGEDFIEKFRRSMTFDETERRYPVAVMADIEKSFPQIMIHEVDRDALRFLWDRTESGQPQTFRLARNYFGLGPSPFILAMCIRTLLESYSGPHAGAIEEISHSSYVDDLVASVPSHRAAETLYRVAGETFLKGSFRWRKWLSSSEHMMETFKRDAVSVEESPTKRRRVQSVGVGFVAPVTMRAKVIMQQVYKIPKMKWNDKVPENIAQAVRKWAEDITRLDTVEIPRCYGTTDRELEKLTVHIFGDASGIAYGVVAYLVVAGPEAEAQSSFLMARSRIAPMEKASIPRLELMAMCLAAETCAYLMDRLRLEVGEYHLWTDSASVFHQVNSQQEEKMPIFVRNRVTEIRKLIGEAKIHHVPGELNLADLVSRGCGVTELSRSSWFVGPEFVKKSVSEWPAQPELPKLTVALVTANVSVETVFEIDRFGSWLRRKRSMAIALRFIDITRKRRSRNKAGAALAAAELRRAEDVIMQQLQREAYGKELNCARGNRIMPEESKLRPLRPIFRAGFLRLGSRLAEHQGDVVKDPPIIPEKHRATMLYLKDLHARHCHAGINHCLVEARKRYWIPRCRQRLRHIIHQCQNCRRFQLKPATAKAGDPPALRVSHCTYSHTMERSKQ</sequence>
<dbReference type="PANTHER" id="PTHR47331">
    <property type="entry name" value="PHD-TYPE DOMAIN-CONTAINING PROTEIN"/>
    <property type="match status" value="1"/>
</dbReference>
<name>A0AAJ6QSV8_9ACAR</name>
<organism evidence="2 3">
    <name type="scientific">Galendromus occidentalis</name>
    <name type="common">western predatory mite</name>
    <dbReference type="NCBI Taxonomy" id="34638"/>
    <lineage>
        <taxon>Eukaryota</taxon>
        <taxon>Metazoa</taxon>
        <taxon>Ecdysozoa</taxon>
        <taxon>Arthropoda</taxon>
        <taxon>Chelicerata</taxon>
        <taxon>Arachnida</taxon>
        <taxon>Acari</taxon>
        <taxon>Parasitiformes</taxon>
        <taxon>Mesostigmata</taxon>
        <taxon>Gamasina</taxon>
        <taxon>Phytoseioidea</taxon>
        <taxon>Phytoseiidae</taxon>
        <taxon>Typhlodrominae</taxon>
        <taxon>Galendromus</taxon>
    </lineage>
</organism>
<dbReference type="GeneID" id="100898176"/>
<dbReference type="PANTHER" id="PTHR47331:SF1">
    <property type="entry name" value="GAG-LIKE PROTEIN"/>
    <property type="match status" value="1"/>
</dbReference>
<dbReference type="Pfam" id="PF17921">
    <property type="entry name" value="Integrase_H2C2"/>
    <property type="match status" value="1"/>
</dbReference>
<dbReference type="AlphaFoldDB" id="A0AAJ6QSV8"/>